<sequence>MARKEDLFHHFRPEERMLVERVLDWADRAERDYRPVFTPFLNPREQKITEVLVRRAPELSVSFDGGFSGAERCRGRIEPPFFQPEGEGYGLAFLEVKAHTSLSHPDVLGSLLGLGVKREKIGDILSVKTGCQLVITEEMADFVRTQLVRVGKVSVRVEEISKNEILASNPPVKSVTVSVASLRVDAVASDVFRLSRTKATSLIRQGKCHINWKVTENPAEQVARGDVISLRGYGRARVGEMLGTSKKGRFLLNMMRYI</sequence>
<reference evidence="3 4" key="1">
    <citation type="submission" date="2017-07" db="EMBL/GenBank/DDBJ databases">
        <title>The genome sequence of Paludifilum halophilum highlights mechanisms for microbial adaptation to high salt environemnts.</title>
        <authorList>
            <person name="Belbahri L."/>
        </authorList>
    </citation>
    <scope>NUCLEOTIDE SEQUENCE [LARGE SCALE GENOMIC DNA]</scope>
    <source>
        <strain evidence="3 4">DSM 102817</strain>
    </source>
</reference>
<dbReference type="SMART" id="SM00363">
    <property type="entry name" value="S4"/>
    <property type="match status" value="1"/>
</dbReference>
<dbReference type="InterPro" id="IPR040591">
    <property type="entry name" value="RqcP2_RBD"/>
</dbReference>
<proteinExistence type="predicted"/>
<name>A0A235B2V3_9BACL</name>
<evidence type="ECO:0000313" key="3">
    <source>
        <dbReference type="EMBL" id="OYD06636.1"/>
    </source>
</evidence>
<dbReference type="PANTHER" id="PTHR13633:SF3">
    <property type="entry name" value="MITOCHONDRIAL TRANSCRIPTION RESCUE FACTOR 1"/>
    <property type="match status" value="1"/>
</dbReference>
<dbReference type="Gene3D" id="3.10.290.10">
    <property type="entry name" value="RNA-binding S4 domain"/>
    <property type="match status" value="1"/>
</dbReference>
<dbReference type="Pfam" id="PF01479">
    <property type="entry name" value="S4"/>
    <property type="match status" value="1"/>
</dbReference>
<gene>
    <name evidence="3" type="ORF">CHM34_15100</name>
</gene>
<dbReference type="InterPro" id="IPR036986">
    <property type="entry name" value="S4_RNA-bd_sf"/>
</dbReference>
<dbReference type="InterPro" id="IPR002942">
    <property type="entry name" value="S4_RNA-bd"/>
</dbReference>
<dbReference type="OrthoDB" id="9812787at2"/>
<accession>A0A235B2V3</accession>
<keyword evidence="1" id="KW-0694">RNA-binding</keyword>
<dbReference type="Pfam" id="PF21278">
    <property type="entry name" value="YlmH_1st"/>
    <property type="match status" value="1"/>
</dbReference>
<dbReference type="PANTHER" id="PTHR13633">
    <property type="entry name" value="MITOCHONDRIAL TRANSCRIPTION RESCUE FACTOR 1"/>
    <property type="match status" value="1"/>
</dbReference>
<dbReference type="EMBL" id="NOWF01000010">
    <property type="protein sequence ID" value="OYD06636.1"/>
    <property type="molecule type" value="Genomic_DNA"/>
</dbReference>
<dbReference type="CDD" id="cd00165">
    <property type="entry name" value="S4"/>
    <property type="match status" value="1"/>
</dbReference>
<evidence type="ECO:0000259" key="2">
    <source>
        <dbReference type="SMART" id="SM00363"/>
    </source>
</evidence>
<dbReference type="Gene3D" id="3.30.1370.160">
    <property type="match status" value="1"/>
</dbReference>
<keyword evidence="4" id="KW-1185">Reference proteome</keyword>
<evidence type="ECO:0000256" key="1">
    <source>
        <dbReference type="PROSITE-ProRule" id="PRU00182"/>
    </source>
</evidence>
<dbReference type="InterPro" id="IPR012677">
    <property type="entry name" value="Nucleotide-bd_a/b_plait_sf"/>
</dbReference>
<dbReference type="SUPFAM" id="SSF55174">
    <property type="entry name" value="Alpha-L RNA-binding motif"/>
    <property type="match status" value="1"/>
</dbReference>
<dbReference type="AlphaFoldDB" id="A0A235B2V3"/>
<dbReference type="GO" id="GO:0003723">
    <property type="term" value="F:RNA binding"/>
    <property type="evidence" value="ECO:0007669"/>
    <property type="project" value="UniProtKB-KW"/>
</dbReference>
<dbReference type="Gene3D" id="3.30.70.330">
    <property type="match status" value="1"/>
</dbReference>
<organism evidence="3 4">
    <name type="scientific">Paludifilum halophilum</name>
    <dbReference type="NCBI Taxonomy" id="1642702"/>
    <lineage>
        <taxon>Bacteria</taxon>
        <taxon>Bacillati</taxon>
        <taxon>Bacillota</taxon>
        <taxon>Bacilli</taxon>
        <taxon>Bacillales</taxon>
        <taxon>Thermoactinomycetaceae</taxon>
        <taxon>Paludifilum</taxon>
    </lineage>
</organism>
<dbReference type="InterPro" id="IPR048443">
    <property type="entry name" value="RqcP2_N"/>
</dbReference>
<dbReference type="Proteomes" id="UP000215459">
    <property type="component" value="Unassembled WGS sequence"/>
</dbReference>
<feature type="domain" description="RNA-binding S4" evidence="2">
    <location>
        <begin position="182"/>
        <end position="249"/>
    </location>
</feature>
<dbReference type="PROSITE" id="PS50889">
    <property type="entry name" value="S4"/>
    <property type="match status" value="1"/>
</dbReference>
<evidence type="ECO:0000313" key="4">
    <source>
        <dbReference type="Proteomes" id="UP000215459"/>
    </source>
</evidence>
<comment type="caution">
    <text evidence="3">The sequence shown here is derived from an EMBL/GenBank/DDBJ whole genome shotgun (WGS) entry which is preliminary data.</text>
</comment>
<protein>
    <recommendedName>
        <fullName evidence="2">RNA-binding S4 domain-containing protein</fullName>
    </recommendedName>
</protein>
<dbReference type="RefSeq" id="WP_094265445.1">
    <property type="nucleotide sequence ID" value="NZ_NOWF01000010.1"/>
</dbReference>
<dbReference type="Pfam" id="PF17774">
    <property type="entry name" value="YlmH_RBD"/>
    <property type="match status" value="1"/>
</dbReference>